<dbReference type="InterPro" id="IPR038765">
    <property type="entry name" value="Papain-like_cys_pep_sf"/>
</dbReference>
<dbReference type="SUPFAM" id="SSF46934">
    <property type="entry name" value="UBA-like"/>
    <property type="match status" value="1"/>
</dbReference>
<protein>
    <recommendedName>
        <fullName evidence="2">USP domain-containing protein</fullName>
    </recommendedName>
</protein>
<proteinExistence type="predicted"/>
<dbReference type="AlphaFoldDB" id="A0A409Y8E6"/>
<sequence>MQLTSEQQQLEQEHVDHLASIIQVSPELARKALRKHKGDMEKAADALLAGFTGDEPTANWDKQRRNTPEPSSSNAVTVHVPTLPPVSNNTPVASNNVIDLTGEDDMTRALQMSIEDSTHSGTMFGPSDRAPNPDWQMDQITSDGAISSEDKSLSDAIQASLASIQDSDMDTLPAVPAMREPGRPIALRAESPGLAYAALVLQALFFVPQVRSAVANLRVPHVDVTMPLEHPDRAMVNLIELYTNLDLATLAWLVDESVLPSLHITPLSPQHNLGESSGDVVNALGSLIEDHTKAQLPEGEDPDRLFSFKHGRVTIYNDGRGPVFETPKETGMVVNISSGQPDSANDLISAITQCLSSYTEEASMHEVIITPSEVIGFNLRRGARSSVSKSSLDPFSYPKTLYLDRFMFDSLQLTTEKHEQERRLNEKIQDLMRTRRTLVTNNNRDAMKDLKSSIYYFEHAALSDGDPVRQASIQRTLAELQTILTTIQGKVEGKSLLTLKQMHLLTDGLSEIDHQLEQYQADVAKIYDCPELQNFRYDLRAVLFHTGLPGRKQIYSYVQDIEGTWWKTTDHEVTEVPEETVLNDPTGLHLGAGPYLLLYSRHMSDEMLHEPLVWPSSFSEAVTENNNKFFAMMHPELELYGESPPAMRGLTPAPTDRPGERLFSRTPLIMVSADNLNLDVLELIFEYLSGNDLPAVALVSRSFLADIRAVPIATPTKRLHSKFAHESVQALKLCKNLRSFRCIVPTMFQLYLPALQGKSQLETLWTDGKLSQSQSQRLLKITKLNSLRLDGTTWNVVDLLPTWTKTISNSLNELIFYMIADLNEGILKSIFEEVPHLTSLHVVACAKVNHVTLLRIASPLTRLESLSFTVTENTSSLAQPPPSFQRLKHLSLDAHYNSAPSPSPTILSSVLSYLKFSTPPLVSFTLKLPERKVQVGDPFIKQLVDCHGHTLRRLAFFDCGISQNSLIEICKSCIQLDRLEVSVPMKELGSFIKNLGKSKTLHTLEDLENHVDHGVQTPLTKENIRTMMTRCPSLRRVLTKHRIWIGVSG</sequence>
<dbReference type="SUPFAM" id="SSF54001">
    <property type="entry name" value="Cysteine proteinases"/>
    <property type="match status" value="1"/>
</dbReference>
<dbReference type="EMBL" id="NHTK01001363">
    <property type="protein sequence ID" value="PPQ99320.1"/>
    <property type="molecule type" value="Genomic_DNA"/>
</dbReference>
<dbReference type="InParanoid" id="A0A409Y8E6"/>
<name>A0A409Y8E6_9AGAR</name>
<dbReference type="SUPFAM" id="SSF52047">
    <property type="entry name" value="RNI-like"/>
    <property type="match status" value="1"/>
</dbReference>
<dbReference type="PANTHER" id="PTHR39597:SF1">
    <property type="entry name" value="UBA DOMAIN-CONTAINING PROTEIN RUP1"/>
    <property type="match status" value="1"/>
</dbReference>
<gene>
    <name evidence="3" type="ORF">CVT24_009188</name>
</gene>
<feature type="region of interest" description="Disordered" evidence="1">
    <location>
        <begin position="116"/>
        <end position="140"/>
    </location>
</feature>
<dbReference type="Proteomes" id="UP000284842">
    <property type="component" value="Unassembled WGS sequence"/>
</dbReference>
<dbReference type="InterPro" id="IPR055335">
    <property type="entry name" value="Ucp6/RUP1"/>
</dbReference>
<dbReference type="CDD" id="cd09917">
    <property type="entry name" value="F-box_SF"/>
    <property type="match status" value="1"/>
</dbReference>
<dbReference type="OrthoDB" id="443682at2759"/>
<dbReference type="Gene3D" id="3.80.10.10">
    <property type="entry name" value="Ribonuclease Inhibitor"/>
    <property type="match status" value="1"/>
</dbReference>
<evidence type="ECO:0000313" key="4">
    <source>
        <dbReference type="Proteomes" id="UP000284842"/>
    </source>
</evidence>
<dbReference type="GO" id="GO:0016579">
    <property type="term" value="P:protein deubiquitination"/>
    <property type="evidence" value="ECO:0007669"/>
    <property type="project" value="InterPro"/>
</dbReference>
<dbReference type="PROSITE" id="PS50235">
    <property type="entry name" value="USP_3"/>
    <property type="match status" value="1"/>
</dbReference>
<feature type="compositionally biased region" description="Polar residues" evidence="1">
    <location>
        <begin position="85"/>
        <end position="94"/>
    </location>
</feature>
<dbReference type="Gene3D" id="3.90.70.10">
    <property type="entry name" value="Cysteine proteinases"/>
    <property type="match status" value="1"/>
</dbReference>
<organism evidence="3 4">
    <name type="scientific">Panaeolus cyanescens</name>
    <dbReference type="NCBI Taxonomy" id="181874"/>
    <lineage>
        <taxon>Eukaryota</taxon>
        <taxon>Fungi</taxon>
        <taxon>Dikarya</taxon>
        <taxon>Basidiomycota</taxon>
        <taxon>Agaricomycotina</taxon>
        <taxon>Agaricomycetes</taxon>
        <taxon>Agaricomycetidae</taxon>
        <taxon>Agaricales</taxon>
        <taxon>Agaricineae</taxon>
        <taxon>Galeropsidaceae</taxon>
        <taxon>Panaeolus</taxon>
    </lineage>
</organism>
<evidence type="ECO:0000259" key="2">
    <source>
        <dbReference type="PROSITE" id="PS50235"/>
    </source>
</evidence>
<dbReference type="InterPro" id="IPR009060">
    <property type="entry name" value="UBA-like_sf"/>
</dbReference>
<dbReference type="PANTHER" id="PTHR39597">
    <property type="entry name" value="UBA DOMAIN-CONTAINING PROTEIN RUP1"/>
    <property type="match status" value="1"/>
</dbReference>
<keyword evidence="4" id="KW-1185">Reference proteome</keyword>
<evidence type="ECO:0000256" key="1">
    <source>
        <dbReference type="SAM" id="MobiDB-lite"/>
    </source>
</evidence>
<dbReference type="STRING" id="181874.A0A409Y8E6"/>
<dbReference type="GO" id="GO:0004843">
    <property type="term" value="F:cysteine-type deubiquitinase activity"/>
    <property type="evidence" value="ECO:0007669"/>
    <property type="project" value="InterPro"/>
</dbReference>
<dbReference type="InterPro" id="IPR001394">
    <property type="entry name" value="Peptidase_C19_UCH"/>
</dbReference>
<feature type="domain" description="USP" evidence="2">
    <location>
        <begin position="185"/>
        <end position="602"/>
    </location>
</feature>
<dbReference type="InterPro" id="IPR032675">
    <property type="entry name" value="LRR_dom_sf"/>
</dbReference>
<feature type="region of interest" description="Disordered" evidence="1">
    <location>
        <begin position="50"/>
        <end position="94"/>
    </location>
</feature>
<dbReference type="InterPro" id="IPR028889">
    <property type="entry name" value="USP"/>
</dbReference>
<evidence type="ECO:0000313" key="3">
    <source>
        <dbReference type="EMBL" id="PPQ99320.1"/>
    </source>
</evidence>
<dbReference type="Pfam" id="PF00443">
    <property type="entry name" value="UCH"/>
    <property type="match status" value="1"/>
</dbReference>
<comment type="caution">
    <text evidence="3">The sequence shown here is derived from an EMBL/GenBank/DDBJ whole genome shotgun (WGS) entry which is preliminary data.</text>
</comment>
<reference evidence="3 4" key="1">
    <citation type="journal article" date="2018" name="Evol. Lett.">
        <title>Horizontal gene cluster transfer increased hallucinogenic mushroom diversity.</title>
        <authorList>
            <person name="Reynolds H.T."/>
            <person name="Vijayakumar V."/>
            <person name="Gluck-Thaler E."/>
            <person name="Korotkin H.B."/>
            <person name="Matheny P.B."/>
            <person name="Slot J.C."/>
        </authorList>
    </citation>
    <scope>NUCLEOTIDE SEQUENCE [LARGE SCALE GENOMIC DNA]</scope>
    <source>
        <strain evidence="3 4">2629</strain>
    </source>
</reference>
<accession>A0A409Y8E6</accession>